<dbReference type="AlphaFoldDB" id="A0A4C1ZVG9"/>
<dbReference type="EMBL" id="BGZK01002195">
    <property type="protein sequence ID" value="GBP91678.1"/>
    <property type="molecule type" value="Genomic_DNA"/>
</dbReference>
<feature type="region of interest" description="Disordered" evidence="1">
    <location>
        <begin position="1"/>
        <end position="22"/>
    </location>
</feature>
<dbReference type="Proteomes" id="UP000299102">
    <property type="component" value="Unassembled WGS sequence"/>
</dbReference>
<proteinExistence type="predicted"/>
<reference evidence="2 3" key="1">
    <citation type="journal article" date="2019" name="Commun. Biol.">
        <title>The bagworm genome reveals a unique fibroin gene that provides high tensile strength.</title>
        <authorList>
            <person name="Kono N."/>
            <person name="Nakamura H."/>
            <person name="Ohtoshi R."/>
            <person name="Tomita M."/>
            <person name="Numata K."/>
            <person name="Arakawa K."/>
        </authorList>
    </citation>
    <scope>NUCLEOTIDE SEQUENCE [LARGE SCALE GENOMIC DNA]</scope>
</reference>
<sequence length="102" mass="11129">MPYRVSANRAGTVRSADAPAPPAAHSHVRIGYLMEREWDDIKERRPSELSLTGHATADAAKSATSGLLIRPCLSTARWFPVSFVKSPRFEISIRRLAAAAAL</sequence>
<evidence type="ECO:0000256" key="1">
    <source>
        <dbReference type="SAM" id="MobiDB-lite"/>
    </source>
</evidence>
<evidence type="ECO:0000313" key="2">
    <source>
        <dbReference type="EMBL" id="GBP91678.1"/>
    </source>
</evidence>
<keyword evidence="3" id="KW-1185">Reference proteome</keyword>
<protein>
    <submittedName>
        <fullName evidence="2">Uncharacterized protein</fullName>
    </submittedName>
</protein>
<organism evidence="2 3">
    <name type="scientific">Eumeta variegata</name>
    <name type="common">Bagworm moth</name>
    <name type="synonym">Eumeta japonica</name>
    <dbReference type="NCBI Taxonomy" id="151549"/>
    <lineage>
        <taxon>Eukaryota</taxon>
        <taxon>Metazoa</taxon>
        <taxon>Ecdysozoa</taxon>
        <taxon>Arthropoda</taxon>
        <taxon>Hexapoda</taxon>
        <taxon>Insecta</taxon>
        <taxon>Pterygota</taxon>
        <taxon>Neoptera</taxon>
        <taxon>Endopterygota</taxon>
        <taxon>Lepidoptera</taxon>
        <taxon>Glossata</taxon>
        <taxon>Ditrysia</taxon>
        <taxon>Tineoidea</taxon>
        <taxon>Psychidae</taxon>
        <taxon>Oiketicinae</taxon>
        <taxon>Eumeta</taxon>
    </lineage>
</organism>
<gene>
    <name evidence="2" type="ORF">EVAR_28368_1</name>
</gene>
<accession>A0A4C1ZVG9</accession>
<comment type="caution">
    <text evidence="2">The sequence shown here is derived from an EMBL/GenBank/DDBJ whole genome shotgun (WGS) entry which is preliminary data.</text>
</comment>
<name>A0A4C1ZVG9_EUMVA</name>
<evidence type="ECO:0000313" key="3">
    <source>
        <dbReference type="Proteomes" id="UP000299102"/>
    </source>
</evidence>